<organism evidence="7 8">
    <name type="scientific">Nonomuraea montanisoli</name>
    <dbReference type="NCBI Taxonomy" id="2741721"/>
    <lineage>
        <taxon>Bacteria</taxon>
        <taxon>Bacillati</taxon>
        <taxon>Actinomycetota</taxon>
        <taxon>Actinomycetes</taxon>
        <taxon>Streptosporangiales</taxon>
        <taxon>Streptosporangiaceae</taxon>
        <taxon>Nonomuraea</taxon>
    </lineage>
</organism>
<comment type="similarity">
    <text evidence="2">Belongs to the EfeM/EfeO family.</text>
</comment>
<sequence length="385" mass="40883">MRISTPRARYALGPAAGVLALLCLAACGSGEQATTGAAAPGKPGKITVAASDTECKVAATEVAAGTSTFAITNGGSKVTEFYVYAPGDRVMAEVENIVPGLTREVVAELPAGAYETACKPGMVGKGIRNPLKVTGEHKPLTKDAKLAGATAEYKRYVKSQSDTLLVKTQEFVDAVKGGDIAKAKELYPVSRTYWERIEPVAEIFGDLDPAIDAREADLAQGEEWTGFHRIEKDLWINKDVAKDGPIADKLIADVKTIVAKANATELTPLNLANGAKELLDEVATGKITGEEDIWSHTDLWDFDANVEGSKAAVQALRPVLEERAPDLVKTLDEKFAAAEAALAVHQKGDGWKAHNELSKEELKKLSDAINALGEPISKIAPIVAK</sequence>
<evidence type="ECO:0000256" key="4">
    <source>
        <dbReference type="SAM" id="SignalP"/>
    </source>
</evidence>
<keyword evidence="3 4" id="KW-0732">Signal</keyword>
<evidence type="ECO:0000313" key="7">
    <source>
        <dbReference type="EMBL" id="NUW29854.1"/>
    </source>
</evidence>
<evidence type="ECO:0000259" key="6">
    <source>
        <dbReference type="Pfam" id="PF13473"/>
    </source>
</evidence>
<reference evidence="7 8" key="1">
    <citation type="submission" date="2020-06" db="EMBL/GenBank/DDBJ databases">
        <title>Nonomuraea sp. SMC257, a novel actinomycete isolated from soil.</title>
        <authorList>
            <person name="Chanama M."/>
        </authorList>
    </citation>
    <scope>NUCLEOTIDE SEQUENCE [LARGE SCALE GENOMIC DNA]</scope>
    <source>
        <strain evidence="7 8">SMC257</strain>
    </source>
</reference>
<dbReference type="Pfam" id="PF13473">
    <property type="entry name" value="Cupredoxin_1"/>
    <property type="match status" value="1"/>
</dbReference>
<dbReference type="CDD" id="cd14656">
    <property type="entry name" value="Imelysin-like_EfeO"/>
    <property type="match status" value="1"/>
</dbReference>
<dbReference type="InterPro" id="IPR018976">
    <property type="entry name" value="Imelysin-like"/>
</dbReference>
<evidence type="ECO:0000256" key="3">
    <source>
        <dbReference type="ARBA" id="ARBA00022729"/>
    </source>
</evidence>
<evidence type="ECO:0000313" key="8">
    <source>
        <dbReference type="Proteomes" id="UP000586042"/>
    </source>
</evidence>
<dbReference type="InterPro" id="IPR053377">
    <property type="entry name" value="Iron_uptake_EfeM/EfeO"/>
</dbReference>
<dbReference type="AlphaFoldDB" id="A0A7Y6M181"/>
<dbReference type="EMBL" id="JABWGN010000001">
    <property type="protein sequence ID" value="NUW29854.1"/>
    <property type="molecule type" value="Genomic_DNA"/>
</dbReference>
<dbReference type="Gene3D" id="1.20.1420.20">
    <property type="entry name" value="M75 peptidase, HXXE motif"/>
    <property type="match status" value="1"/>
</dbReference>
<keyword evidence="8" id="KW-1185">Reference proteome</keyword>
<proteinExistence type="inferred from homology"/>
<accession>A0A7Y6M181</accession>
<feature type="signal peptide" evidence="4">
    <location>
        <begin position="1"/>
        <end position="25"/>
    </location>
</feature>
<dbReference type="PANTHER" id="PTHR39192">
    <property type="entry name" value="IRON UPTAKE SYSTEM COMPONENT EFEO"/>
    <property type="match status" value="1"/>
</dbReference>
<evidence type="ECO:0000259" key="5">
    <source>
        <dbReference type="Pfam" id="PF09375"/>
    </source>
</evidence>
<gene>
    <name evidence="7" type="ORF">HTZ77_00180</name>
</gene>
<dbReference type="PANTHER" id="PTHR39192:SF1">
    <property type="entry name" value="IRON UPTAKE SYSTEM COMPONENT EFEO"/>
    <property type="match status" value="1"/>
</dbReference>
<name>A0A7Y6M181_9ACTN</name>
<dbReference type="NCBIfam" id="NF041757">
    <property type="entry name" value="EfeO"/>
    <property type="match status" value="1"/>
</dbReference>
<dbReference type="InterPro" id="IPR038352">
    <property type="entry name" value="Imelysin_sf"/>
</dbReference>
<feature type="chain" id="PRO_5039497583" evidence="4">
    <location>
        <begin position="26"/>
        <end position="385"/>
    </location>
</feature>
<dbReference type="InterPro" id="IPR050894">
    <property type="entry name" value="EfeM/EfeO_iron_uptake"/>
</dbReference>
<feature type="domain" description="Imelysin-like" evidence="5">
    <location>
        <begin position="149"/>
        <end position="378"/>
    </location>
</feature>
<dbReference type="Proteomes" id="UP000586042">
    <property type="component" value="Unassembled WGS sequence"/>
</dbReference>
<dbReference type="InterPro" id="IPR034981">
    <property type="entry name" value="Imelysin-like_EfeO/Algp7"/>
</dbReference>
<comment type="caution">
    <text evidence="7">The sequence shown here is derived from an EMBL/GenBank/DDBJ whole genome shotgun (WGS) entry which is preliminary data.</text>
</comment>
<evidence type="ECO:0000256" key="2">
    <source>
        <dbReference type="ARBA" id="ARBA00005989"/>
    </source>
</evidence>
<dbReference type="RefSeq" id="WP_175587360.1">
    <property type="nucleotide sequence ID" value="NZ_JABWGN010000001.1"/>
</dbReference>
<dbReference type="InterPro" id="IPR028096">
    <property type="entry name" value="EfeO_Cupredoxin"/>
</dbReference>
<protein>
    <submittedName>
        <fullName evidence="7">Peptidase M75 family protein</fullName>
    </submittedName>
</protein>
<comment type="subcellular location">
    <subcellularLocation>
        <location evidence="1">Periplasm</location>
    </subcellularLocation>
</comment>
<evidence type="ECO:0000256" key="1">
    <source>
        <dbReference type="ARBA" id="ARBA00004418"/>
    </source>
</evidence>
<feature type="domain" description="EfeO-type cupredoxin-like" evidence="6">
    <location>
        <begin position="32"/>
        <end position="122"/>
    </location>
</feature>
<dbReference type="Pfam" id="PF09375">
    <property type="entry name" value="Peptidase_M75"/>
    <property type="match status" value="1"/>
</dbReference>
<dbReference type="GO" id="GO:0042597">
    <property type="term" value="C:periplasmic space"/>
    <property type="evidence" value="ECO:0007669"/>
    <property type="project" value="UniProtKB-SubCell"/>
</dbReference>